<sequence length="181" mass="20524">MTKEKQKRRKILQAANQLLNEKGLADFTIDEVAKVAGYSKGGVTYYFANKDQLLVDLAKMLDQEYIERIDQLGDKPESLPGEWSRALLKVAREDLNSSSDITNALIAGTMASQSVERSFFDSFEVIQRRLTTDGYDPVLGTIIRLVVDGMYYNQLFDGQPLEAELESKVFEQLVSWTEEKN</sequence>
<gene>
    <name evidence="6" type="ORF">CBF35_02445</name>
</gene>
<dbReference type="Pfam" id="PF00440">
    <property type="entry name" value="TetR_N"/>
    <property type="match status" value="1"/>
</dbReference>
<dbReference type="AlphaFoldDB" id="A0A429ZV35"/>
<dbReference type="SUPFAM" id="SSF46689">
    <property type="entry name" value="Homeodomain-like"/>
    <property type="match status" value="1"/>
</dbReference>
<feature type="DNA-binding region" description="H-T-H motif" evidence="4">
    <location>
        <begin position="28"/>
        <end position="47"/>
    </location>
</feature>
<dbReference type="PROSITE" id="PS50977">
    <property type="entry name" value="HTH_TETR_2"/>
    <property type="match status" value="1"/>
</dbReference>
<reference evidence="6 7" key="1">
    <citation type="submission" date="2017-05" db="EMBL/GenBank/DDBJ databases">
        <title>Vagococcus spp. assemblies.</title>
        <authorList>
            <person name="Gulvik C.A."/>
        </authorList>
    </citation>
    <scope>NUCLEOTIDE SEQUENCE [LARGE SCALE GENOMIC DNA]</scope>
    <source>
        <strain evidence="6 7">NCFB 2777</strain>
    </source>
</reference>
<accession>A0A429ZV35</accession>
<evidence type="ECO:0000256" key="3">
    <source>
        <dbReference type="ARBA" id="ARBA00023163"/>
    </source>
</evidence>
<evidence type="ECO:0000256" key="4">
    <source>
        <dbReference type="PROSITE-ProRule" id="PRU00335"/>
    </source>
</evidence>
<feature type="domain" description="HTH tetR-type" evidence="5">
    <location>
        <begin position="5"/>
        <end position="65"/>
    </location>
</feature>
<comment type="caution">
    <text evidence="6">The sequence shown here is derived from an EMBL/GenBank/DDBJ whole genome shotgun (WGS) entry which is preliminary data.</text>
</comment>
<dbReference type="OrthoDB" id="9780939at2"/>
<dbReference type="GO" id="GO:0003700">
    <property type="term" value="F:DNA-binding transcription factor activity"/>
    <property type="evidence" value="ECO:0007669"/>
    <property type="project" value="TreeGrafter"/>
</dbReference>
<dbReference type="Proteomes" id="UP000287239">
    <property type="component" value="Unassembled WGS sequence"/>
</dbReference>
<dbReference type="InterPro" id="IPR050109">
    <property type="entry name" value="HTH-type_TetR-like_transc_reg"/>
</dbReference>
<dbReference type="PRINTS" id="PR00455">
    <property type="entry name" value="HTHTETR"/>
</dbReference>
<organism evidence="6 7">
    <name type="scientific">Vagococcus salmoninarum</name>
    <dbReference type="NCBI Taxonomy" id="2739"/>
    <lineage>
        <taxon>Bacteria</taxon>
        <taxon>Bacillati</taxon>
        <taxon>Bacillota</taxon>
        <taxon>Bacilli</taxon>
        <taxon>Lactobacillales</taxon>
        <taxon>Enterococcaceae</taxon>
        <taxon>Vagococcus</taxon>
    </lineage>
</organism>
<keyword evidence="2 4" id="KW-0238">DNA-binding</keyword>
<evidence type="ECO:0000256" key="2">
    <source>
        <dbReference type="ARBA" id="ARBA00023125"/>
    </source>
</evidence>
<dbReference type="InterPro" id="IPR041479">
    <property type="entry name" value="TetR_CgmR_C"/>
</dbReference>
<dbReference type="RefSeq" id="WP_126778292.1">
    <property type="nucleotide sequence ID" value="NZ_NGJU01000002.1"/>
</dbReference>
<dbReference type="GO" id="GO:0000976">
    <property type="term" value="F:transcription cis-regulatory region binding"/>
    <property type="evidence" value="ECO:0007669"/>
    <property type="project" value="TreeGrafter"/>
</dbReference>
<dbReference type="Pfam" id="PF17937">
    <property type="entry name" value="TetR_C_28"/>
    <property type="match status" value="1"/>
</dbReference>
<evidence type="ECO:0000259" key="5">
    <source>
        <dbReference type="PROSITE" id="PS50977"/>
    </source>
</evidence>
<dbReference type="Gene3D" id="1.10.357.10">
    <property type="entry name" value="Tetracycline Repressor, domain 2"/>
    <property type="match status" value="1"/>
</dbReference>
<protein>
    <recommendedName>
        <fullName evidence="5">HTH tetR-type domain-containing protein</fullName>
    </recommendedName>
</protein>
<evidence type="ECO:0000313" key="6">
    <source>
        <dbReference type="EMBL" id="RST97545.1"/>
    </source>
</evidence>
<keyword evidence="3" id="KW-0804">Transcription</keyword>
<keyword evidence="7" id="KW-1185">Reference proteome</keyword>
<name>A0A429ZV35_9ENTE</name>
<dbReference type="PANTHER" id="PTHR30055:SF234">
    <property type="entry name" value="HTH-TYPE TRANSCRIPTIONAL REGULATOR BETI"/>
    <property type="match status" value="1"/>
</dbReference>
<dbReference type="PANTHER" id="PTHR30055">
    <property type="entry name" value="HTH-TYPE TRANSCRIPTIONAL REGULATOR RUTR"/>
    <property type="match status" value="1"/>
</dbReference>
<dbReference type="InterPro" id="IPR001647">
    <property type="entry name" value="HTH_TetR"/>
</dbReference>
<dbReference type="InterPro" id="IPR009057">
    <property type="entry name" value="Homeodomain-like_sf"/>
</dbReference>
<proteinExistence type="predicted"/>
<evidence type="ECO:0000256" key="1">
    <source>
        <dbReference type="ARBA" id="ARBA00023015"/>
    </source>
</evidence>
<dbReference type="EMBL" id="NGJU01000002">
    <property type="protein sequence ID" value="RST97545.1"/>
    <property type="molecule type" value="Genomic_DNA"/>
</dbReference>
<evidence type="ECO:0000313" key="7">
    <source>
        <dbReference type="Proteomes" id="UP000287239"/>
    </source>
</evidence>
<dbReference type="GeneID" id="98567214"/>
<keyword evidence="1" id="KW-0805">Transcription regulation</keyword>